<dbReference type="SUPFAM" id="SSF54593">
    <property type="entry name" value="Glyoxalase/Bleomycin resistance protein/Dihydroxybiphenyl dioxygenase"/>
    <property type="match status" value="1"/>
</dbReference>
<evidence type="ECO:0000313" key="4">
    <source>
        <dbReference type="Proteomes" id="UP001172673"/>
    </source>
</evidence>
<accession>A0AA38XGB8</accession>
<protein>
    <recommendedName>
        <fullName evidence="2">VOC domain-containing protein</fullName>
    </recommendedName>
</protein>
<dbReference type="Proteomes" id="UP001172673">
    <property type="component" value="Unassembled WGS sequence"/>
</dbReference>
<feature type="domain" description="VOC" evidence="2">
    <location>
        <begin position="56"/>
        <end position="172"/>
    </location>
</feature>
<sequence>MRARAAGVGYKPQECIAMKKTRFLYLIQIESKIDLETAIMAPTFDNPGDIVTSPYKFAHVVLRTNKYEQKVKFYQVFFGAEVRFSNEILSLLGYDDEHHRIGIINLEIANKNPMTCGLEHLSFTYESLDDLVLAALQREKHGMKPTWCTNHGPTTSIYYKDPDGNNLETQVDNFETMKEADEFLASEAFKVNPVGVDFTVEELLDRLRSGEDHASIKTRPPSGPRDFDDVPEEAR</sequence>
<dbReference type="EMBL" id="JAPDRK010000004">
    <property type="protein sequence ID" value="KAJ9612955.1"/>
    <property type="molecule type" value="Genomic_DNA"/>
</dbReference>
<dbReference type="InterPro" id="IPR004360">
    <property type="entry name" value="Glyas_Fos-R_dOase_dom"/>
</dbReference>
<evidence type="ECO:0000259" key="2">
    <source>
        <dbReference type="PROSITE" id="PS51819"/>
    </source>
</evidence>
<comment type="caution">
    <text evidence="3">The sequence shown here is derived from an EMBL/GenBank/DDBJ whole genome shotgun (WGS) entry which is preliminary data.</text>
</comment>
<dbReference type="InterPro" id="IPR037523">
    <property type="entry name" value="VOC_core"/>
</dbReference>
<dbReference type="AlphaFoldDB" id="A0AA38XGB8"/>
<keyword evidence="4" id="KW-1185">Reference proteome</keyword>
<dbReference type="Gene3D" id="3.10.180.10">
    <property type="entry name" value="2,3-Dihydroxybiphenyl 1,2-Dioxygenase, domain 1"/>
    <property type="match status" value="1"/>
</dbReference>
<gene>
    <name evidence="3" type="ORF">H2200_002896</name>
</gene>
<feature type="region of interest" description="Disordered" evidence="1">
    <location>
        <begin position="209"/>
        <end position="235"/>
    </location>
</feature>
<proteinExistence type="predicted"/>
<reference evidence="3" key="1">
    <citation type="submission" date="2022-10" db="EMBL/GenBank/DDBJ databases">
        <title>Culturing micro-colonial fungi from biological soil crusts in the Mojave desert and describing Neophaeococcomyces mojavensis, and introducing the new genera and species Taxawa tesnikishii.</title>
        <authorList>
            <person name="Kurbessoian T."/>
            <person name="Stajich J.E."/>
        </authorList>
    </citation>
    <scope>NUCLEOTIDE SEQUENCE</scope>
    <source>
        <strain evidence="3">TK_41</strain>
    </source>
</reference>
<dbReference type="InterPro" id="IPR029068">
    <property type="entry name" value="Glyas_Bleomycin-R_OHBP_Dase"/>
</dbReference>
<name>A0AA38XGB8_9EURO</name>
<organism evidence="3 4">
    <name type="scientific">Cladophialophora chaetospira</name>
    <dbReference type="NCBI Taxonomy" id="386627"/>
    <lineage>
        <taxon>Eukaryota</taxon>
        <taxon>Fungi</taxon>
        <taxon>Dikarya</taxon>
        <taxon>Ascomycota</taxon>
        <taxon>Pezizomycotina</taxon>
        <taxon>Eurotiomycetes</taxon>
        <taxon>Chaetothyriomycetidae</taxon>
        <taxon>Chaetothyriales</taxon>
        <taxon>Herpotrichiellaceae</taxon>
        <taxon>Cladophialophora</taxon>
    </lineage>
</organism>
<dbReference type="PROSITE" id="PS51819">
    <property type="entry name" value="VOC"/>
    <property type="match status" value="1"/>
</dbReference>
<dbReference type="Pfam" id="PF00903">
    <property type="entry name" value="Glyoxalase"/>
    <property type="match status" value="1"/>
</dbReference>
<evidence type="ECO:0000313" key="3">
    <source>
        <dbReference type="EMBL" id="KAJ9612955.1"/>
    </source>
</evidence>
<feature type="compositionally biased region" description="Basic and acidic residues" evidence="1">
    <location>
        <begin position="225"/>
        <end position="235"/>
    </location>
</feature>
<evidence type="ECO:0000256" key="1">
    <source>
        <dbReference type="SAM" id="MobiDB-lite"/>
    </source>
</evidence>